<accession>A0A177APF0</accession>
<dbReference type="PANTHER" id="PTHR31834:SF8">
    <property type="entry name" value="TRANSFERASE, PUTATIVE (AFU_ORTHOLOGUE AFUA_6G14040)-RELATED"/>
    <property type="match status" value="1"/>
</dbReference>
<dbReference type="VEuPathDB" id="FungiDB:GMDG_08101"/>
<dbReference type="EMBL" id="KV441386">
    <property type="protein sequence ID" value="OAF63203.1"/>
    <property type="molecule type" value="Genomic_DNA"/>
</dbReference>
<dbReference type="OrthoDB" id="409543at2759"/>
<protein>
    <submittedName>
        <fullName evidence="1">Uncharacterized protein</fullName>
    </submittedName>
</protein>
<dbReference type="GO" id="GO:0000009">
    <property type="term" value="F:alpha-1,6-mannosyltransferase activity"/>
    <property type="evidence" value="ECO:0007669"/>
    <property type="project" value="InterPro"/>
</dbReference>
<sequence length="123" mass="13808">MAGSPHISVIIDDILEGVREKADKYEIAIADLTLDMIGDVCDLTGPRRMTRSIMKSLRLTLDETVDERNISNLYEPKLIGDVLVLPGFSFAASTNHYKEEQEPALLTHHYASSWRNKHGVELV</sequence>
<dbReference type="eggNOG" id="ENOG502SJG8">
    <property type="taxonomic scope" value="Eukaryota"/>
</dbReference>
<proteinExistence type="predicted"/>
<dbReference type="RefSeq" id="XP_024328473.1">
    <property type="nucleotide sequence ID" value="XM_024464073.1"/>
</dbReference>
<dbReference type="GO" id="GO:0006487">
    <property type="term" value="P:protein N-linked glycosylation"/>
    <property type="evidence" value="ECO:0007669"/>
    <property type="project" value="TreeGrafter"/>
</dbReference>
<dbReference type="Proteomes" id="UP000077154">
    <property type="component" value="Unassembled WGS sequence"/>
</dbReference>
<dbReference type="InterPro" id="IPR039367">
    <property type="entry name" value="Och1-like"/>
</dbReference>
<reference evidence="1" key="1">
    <citation type="submission" date="2016-03" db="EMBL/GenBank/DDBJ databases">
        <title>Updated assembly of Pseudogymnoascus destructans, the fungus causing white-nose syndrome of bats.</title>
        <authorList>
            <person name="Palmer J.M."/>
            <person name="Drees K.P."/>
            <person name="Foster J.T."/>
            <person name="Lindner D.L."/>
        </authorList>
    </citation>
    <scope>NUCLEOTIDE SEQUENCE [LARGE SCALE GENOMIC DNA]</scope>
    <source>
        <strain evidence="1">20631-21</strain>
    </source>
</reference>
<dbReference type="GO" id="GO:0000136">
    <property type="term" value="C:mannan polymerase complex"/>
    <property type="evidence" value="ECO:0007669"/>
    <property type="project" value="TreeGrafter"/>
</dbReference>
<dbReference type="GeneID" id="36283477"/>
<gene>
    <name evidence="1" type="ORF">VC83_00379</name>
</gene>
<name>A0A177APF0_9PEZI</name>
<organism evidence="1">
    <name type="scientific">Pseudogymnoascus destructans</name>
    <dbReference type="NCBI Taxonomy" id="655981"/>
    <lineage>
        <taxon>Eukaryota</taxon>
        <taxon>Fungi</taxon>
        <taxon>Dikarya</taxon>
        <taxon>Ascomycota</taxon>
        <taxon>Pezizomycotina</taxon>
        <taxon>Leotiomycetes</taxon>
        <taxon>Thelebolales</taxon>
        <taxon>Thelebolaceae</taxon>
        <taxon>Pseudogymnoascus</taxon>
    </lineage>
</organism>
<evidence type="ECO:0000313" key="1">
    <source>
        <dbReference type="EMBL" id="OAF63203.1"/>
    </source>
</evidence>
<dbReference type="AlphaFoldDB" id="A0A177APF0"/>
<dbReference type="PANTHER" id="PTHR31834">
    <property type="entry name" value="INITIATION-SPECIFIC ALPHA-1,6-MANNOSYLTRANSFERASE"/>
    <property type="match status" value="1"/>
</dbReference>